<feature type="binding site" evidence="2">
    <location>
        <begin position="181"/>
        <end position="182"/>
    </location>
    <ligand>
        <name>substrate</name>
    </ligand>
</feature>
<dbReference type="EMBL" id="JACGWJ010000020">
    <property type="protein sequence ID" value="KAL0340638.1"/>
    <property type="molecule type" value="Genomic_DNA"/>
</dbReference>
<reference evidence="4" key="1">
    <citation type="submission" date="2020-06" db="EMBL/GenBank/DDBJ databases">
        <authorList>
            <person name="Li T."/>
            <person name="Hu X."/>
            <person name="Zhang T."/>
            <person name="Song X."/>
            <person name="Zhang H."/>
            <person name="Dai N."/>
            <person name="Sheng W."/>
            <person name="Hou X."/>
            <person name="Wei L."/>
        </authorList>
    </citation>
    <scope>NUCLEOTIDE SEQUENCE</scope>
    <source>
        <strain evidence="4">G02</strain>
        <tissue evidence="4">Leaf</tissue>
    </source>
</reference>
<dbReference type="GO" id="GO:0005737">
    <property type="term" value="C:cytoplasm"/>
    <property type="evidence" value="ECO:0007669"/>
    <property type="project" value="TreeGrafter"/>
</dbReference>
<gene>
    <name evidence="4" type="ORF">Sradi_4580600</name>
</gene>
<dbReference type="GO" id="GO:0046856">
    <property type="term" value="P:phosphatidylinositol dephosphorylation"/>
    <property type="evidence" value="ECO:0007669"/>
    <property type="project" value="TreeGrafter"/>
</dbReference>
<accession>A0AAW2NBV3</accession>
<dbReference type="PANTHER" id="PTHR10807:SF8">
    <property type="entry name" value="PHOSPHATIDYLINOSITOL-3-PHOSPHATE PHOSPHATASE"/>
    <property type="match status" value="1"/>
</dbReference>
<dbReference type="InterPro" id="IPR030564">
    <property type="entry name" value="Myotubularin"/>
</dbReference>
<dbReference type="PANTHER" id="PTHR10807">
    <property type="entry name" value="MYOTUBULARIN-RELATED"/>
    <property type="match status" value="1"/>
</dbReference>
<dbReference type="InterPro" id="IPR010569">
    <property type="entry name" value="Myotubularin-like_Pase_dom"/>
</dbReference>
<dbReference type="GO" id="GO:0004438">
    <property type="term" value="F:phosphatidylinositol-3-phosphate phosphatase activity"/>
    <property type="evidence" value="ECO:0007669"/>
    <property type="project" value="TreeGrafter"/>
</dbReference>
<sequence>MQRRAVYDALLRCTRPARLWDLYAFVCGPSRFSNTSPKVRLLNEYYRLLGMGSHHASSRTIEDGSFTLSNEWWRISKQACTFRARCRLPVISWCHPGTGAVLARSSQPLVGLMMNMRSNADEKLVAALWTQLSGIKERRRKLYIADARPRKNALANGAMGGGSESSANYSQSEIVFFGIDNIHAMRDSLVRLREYVDTHGANSSDGMSSFLRHGGWTWGGGNLSSMSASVSTLGDSGWLIHVQSVLAGSAWIAARVALESATVLVHCFAPYSLLHLFTSTHEAALNACSSE</sequence>
<reference evidence="4" key="2">
    <citation type="journal article" date="2024" name="Plant">
        <title>Genomic evolution and insights into agronomic trait innovations of Sesamum species.</title>
        <authorList>
            <person name="Miao H."/>
            <person name="Wang L."/>
            <person name="Qu L."/>
            <person name="Liu H."/>
            <person name="Sun Y."/>
            <person name="Le M."/>
            <person name="Wang Q."/>
            <person name="Wei S."/>
            <person name="Zheng Y."/>
            <person name="Lin W."/>
            <person name="Duan Y."/>
            <person name="Cao H."/>
            <person name="Xiong S."/>
            <person name="Wang X."/>
            <person name="Wei L."/>
            <person name="Li C."/>
            <person name="Ma Q."/>
            <person name="Ju M."/>
            <person name="Zhao R."/>
            <person name="Li G."/>
            <person name="Mu C."/>
            <person name="Tian Q."/>
            <person name="Mei H."/>
            <person name="Zhang T."/>
            <person name="Gao T."/>
            <person name="Zhang H."/>
        </authorList>
    </citation>
    <scope>NUCLEOTIDE SEQUENCE</scope>
    <source>
        <strain evidence="4">G02</strain>
    </source>
</reference>
<protein>
    <submittedName>
        <fullName evidence="4">Phosphatidylinositol-3-phosphatase myotubularin-1</fullName>
    </submittedName>
</protein>
<dbReference type="SUPFAM" id="SSF52799">
    <property type="entry name" value="(Phosphotyrosine protein) phosphatases II"/>
    <property type="match status" value="1"/>
</dbReference>
<feature type="domain" description="Myotubularin phosphatase" evidence="3">
    <location>
        <begin position="19"/>
        <end position="267"/>
    </location>
</feature>
<dbReference type="AlphaFoldDB" id="A0AAW2NBV3"/>
<dbReference type="GO" id="GO:0106018">
    <property type="term" value="F:phosphatidylinositol-3,5-bisphosphate phosphatase activity"/>
    <property type="evidence" value="ECO:0007669"/>
    <property type="project" value="TreeGrafter"/>
</dbReference>
<proteinExistence type="predicted"/>
<evidence type="ECO:0000256" key="1">
    <source>
        <dbReference type="PIRSR" id="PIRSR630564-1"/>
    </source>
</evidence>
<name>A0AAW2NBV3_SESRA</name>
<comment type="caution">
    <text evidence="4">The sequence shown here is derived from an EMBL/GenBank/DDBJ whole genome shotgun (WGS) entry which is preliminary data.</text>
</comment>
<feature type="active site" description="Phosphocysteine intermediate" evidence="1">
    <location>
        <position position="267"/>
    </location>
</feature>
<dbReference type="InterPro" id="IPR029021">
    <property type="entry name" value="Prot-tyrosine_phosphatase-like"/>
</dbReference>
<evidence type="ECO:0000259" key="3">
    <source>
        <dbReference type="PROSITE" id="PS51339"/>
    </source>
</evidence>
<dbReference type="PROSITE" id="PS51339">
    <property type="entry name" value="PPASE_MYOTUBULARIN"/>
    <property type="match status" value="1"/>
</dbReference>
<evidence type="ECO:0000256" key="2">
    <source>
        <dbReference type="PIRSR" id="PIRSR630564-2"/>
    </source>
</evidence>
<dbReference type="Pfam" id="PF06602">
    <property type="entry name" value="Myotub-related"/>
    <property type="match status" value="1"/>
</dbReference>
<evidence type="ECO:0000313" key="4">
    <source>
        <dbReference type="EMBL" id="KAL0340638.1"/>
    </source>
</evidence>
<organism evidence="4">
    <name type="scientific">Sesamum radiatum</name>
    <name type="common">Black benniseed</name>
    <dbReference type="NCBI Taxonomy" id="300843"/>
    <lineage>
        <taxon>Eukaryota</taxon>
        <taxon>Viridiplantae</taxon>
        <taxon>Streptophyta</taxon>
        <taxon>Embryophyta</taxon>
        <taxon>Tracheophyta</taxon>
        <taxon>Spermatophyta</taxon>
        <taxon>Magnoliopsida</taxon>
        <taxon>eudicotyledons</taxon>
        <taxon>Gunneridae</taxon>
        <taxon>Pentapetalae</taxon>
        <taxon>asterids</taxon>
        <taxon>lamiids</taxon>
        <taxon>Lamiales</taxon>
        <taxon>Pedaliaceae</taxon>
        <taxon>Sesamum</taxon>
    </lineage>
</organism>